<protein>
    <submittedName>
        <fullName evidence="3">Alpha/beta fold hydrolase</fullName>
    </submittedName>
</protein>
<sequence>MNALLSTSPLSSIDTVNAYLAAFSEHNIESALQYVSENAIWHIDGDPILKTVGIVQGKAAIRLWLQRFPEGFQPIDFKLEPLIDATPDVIAIGHFRHRVVSTNAIADGDFIIRFTTSNGQITRYQIFEDSHMLSKTHHSNNPQLSTLVNGVEYGWDDQGEGSTLVLLHGLFLDRTFWNPLLNSIDKQFRCVTFDMPGHGTSGWREGLNLNDIANDIALWIIENNINKVTLVGHSQGGIIALLIAAKYPQLLDKLVLVNTSARAESSSHMTLWRERQSLLLSLDKKNIKRVFEDMQKVKYASLWLQANPIYAMENINKQMKADATMFAHALDAAVIQREDICETLKEIKVNTIVLAGTEDIATPPAHGEEIARLLPNASYYAIEKAGHSIPLEMPEALVNVLTK</sequence>
<feature type="domain" description="AB hydrolase-1" evidence="1">
    <location>
        <begin position="163"/>
        <end position="392"/>
    </location>
</feature>
<reference evidence="3 4" key="1">
    <citation type="submission" date="2019-07" db="EMBL/GenBank/DDBJ databases">
        <title>Shewanella sp. YLB-06 whole genomic sequence.</title>
        <authorList>
            <person name="Yu L."/>
        </authorList>
    </citation>
    <scope>NUCLEOTIDE SEQUENCE [LARGE SCALE GENOMIC DNA]</scope>
    <source>
        <strain evidence="3 4">YLB-06</strain>
    </source>
</reference>
<dbReference type="InterPro" id="IPR050266">
    <property type="entry name" value="AB_hydrolase_sf"/>
</dbReference>
<dbReference type="PRINTS" id="PR00111">
    <property type="entry name" value="ABHYDROLASE"/>
</dbReference>
<name>A0ABX5X589_9GAMM</name>
<dbReference type="EMBL" id="CP041614">
    <property type="protein sequence ID" value="QDO84426.1"/>
    <property type="molecule type" value="Genomic_DNA"/>
</dbReference>
<evidence type="ECO:0000259" key="2">
    <source>
        <dbReference type="Pfam" id="PF12680"/>
    </source>
</evidence>
<dbReference type="Pfam" id="PF12680">
    <property type="entry name" value="SnoaL_2"/>
    <property type="match status" value="1"/>
</dbReference>
<dbReference type="InterPro" id="IPR032710">
    <property type="entry name" value="NTF2-like_dom_sf"/>
</dbReference>
<keyword evidence="4" id="KW-1185">Reference proteome</keyword>
<dbReference type="Gene3D" id="3.40.50.1820">
    <property type="entry name" value="alpha/beta hydrolase"/>
    <property type="match status" value="1"/>
</dbReference>
<dbReference type="Proteomes" id="UP000315947">
    <property type="component" value="Chromosome"/>
</dbReference>
<dbReference type="Pfam" id="PF00561">
    <property type="entry name" value="Abhydrolase_1"/>
    <property type="match status" value="1"/>
</dbReference>
<dbReference type="GO" id="GO:0016787">
    <property type="term" value="F:hydrolase activity"/>
    <property type="evidence" value="ECO:0007669"/>
    <property type="project" value="UniProtKB-KW"/>
</dbReference>
<feature type="domain" description="SnoaL-like" evidence="2">
    <location>
        <begin position="16"/>
        <end position="124"/>
    </location>
</feature>
<accession>A0ABX5X589</accession>
<evidence type="ECO:0000313" key="4">
    <source>
        <dbReference type="Proteomes" id="UP000315947"/>
    </source>
</evidence>
<dbReference type="SUPFAM" id="SSF53474">
    <property type="entry name" value="alpha/beta-Hydrolases"/>
    <property type="match status" value="1"/>
</dbReference>
<dbReference type="SUPFAM" id="SSF54427">
    <property type="entry name" value="NTF2-like"/>
    <property type="match status" value="1"/>
</dbReference>
<dbReference type="PANTHER" id="PTHR43798">
    <property type="entry name" value="MONOACYLGLYCEROL LIPASE"/>
    <property type="match status" value="1"/>
</dbReference>
<dbReference type="RefSeq" id="WP_144046785.1">
    <property type="nucleotide sequence ID" value="NZ_CP041614.1"/>
</dbReference>
<dbReference type="InterPro" id="IPR000073">
    <property type="entry name" value="AB_hydrolase_1"/>
</dbReference>
<keyword evidence="3" id="KW-0378">Hydrolase</keyword>
<evidence type="ECO:0000313" key="3">
    <source>
        <dbReference type="EMBL" id="QDO84426.1"/>
    </source>
</evidence>
<dbReference type="Gene3D" id="3.10.450.50">
    <property type="match status" value="1"/>
</dbReference>
<proteinExistence type="predicted"/>
<dbReference type="InterPro" id="IPR037401">
    <property type="entry name" value="SnoaL-like"/>
</dbReference>
<dbReference type="InterPro" id="IPR029058">
    <property type="entry name" value="AB_hydrolase_fold"/>
</dbReference>
<gene>
    <name evidence="3" type="ORF">FM037_15960</name>
</gene>
<evidence type="ECO:0000259" key="1">
    <source>
        <dbReference type="Pfam" id="PF00561"/>
    </source>
</evidence>
<organism evidence="3 4">
    <name type="scientific">Shewanella psychropiezotolerans</name>
    <dbReference type="NCBI Taxonomy" id="2593655"/>
    <lineage>
        <taxon>Bacteria</taxon>
        <taxon>Pseudomonadati</taxon>
        <taxon>Pseudomonadota</taxon>
        <taxon>Gammaproteobacteria</taxon>
        <taxon>Alteromonadales</taxon>
        <taxon>Shewanellaceae</taxon>
        <taxon>Shewanella</taxon>
    </lineage>
</organism>